<dbReference type="InterPro" id="IPR024524">
    <property type="entry name" value="DUF3800"/>
</dbReference>
<reference evidence="1 2" key="1">
    <citation type="submission" date="2020-08" db="EMBL/GenBank/DDBJ databases">
        <title>Genomic Encyclopedia of Type Strains, Phase III (KMG-III): the genomes of soil and plant-associated and newly described type strains.</title>
        <authorList>
            <person name="Whitman W."/>
        </authorList>
    </citation>
    <scope>NUCLEOTIDE SEQUENCE [LARGE SCALE GENOMIC DNA]</scope>
    <source>
        <strain evidence="1 2">CECT 8234</strain>
    </source>
</reference>
<protein>
    <recommendedName>
        <fullName evidence="3">DUF3800 domain-containing protein</fullName>
    </recommendedName>
</protein>
<keyword evidence="2" id="KW-1185">Reference proteome</keyword>
<dbReference type="AlphaFoldDB" id="A0A7W5CC89"/>
<evidence type="ECO:0000313" key="2">
    <source>
        <dbReference type="Proteomes" id="UP000518605"/>
    </source>
</evidence>
<accession>A0A7W5CC89</accession>
<dbReference type="EMBL" id="JACHXW010000016">
    <property type="protein sequence ID" value="MBB3154484.1"/>
    <property type="molecule type" value="Genomic_DNA"/>
</dbReference>
<name>A0A7W5CC89_9BACL</name>
<evidence type="ECO:0008006" key="3">
    <source>
        <dbReference type="Google" id="ProtNLM"/>
    </source>
</evidence>
<dbReference type="RefSeq" id="WP_183567998.1">
    <property type="nucleotide sequence ID" value="NZ_JACHXW010000016.1"/>
</dbReference>
<evidence type="ECO:0000313" key="1">
    <source>
        <dbReference type="EMBL" id="MBB3154484.1"/>
    </source>
</evidence>
<proteinExistence type="predicted"/>
<comment type="caution">
    <text evidence="1">The sequence shown here is derived from an EMBL/GenBank/DDBJ whole genome shotgun (WGS) entry which is preliminary data.</text>
</comment>
<sequence>MADEVLFAFEEEEESEFDEQEVDPEKLARREKEKEVLIERLNADDHFHLITRVAHLLNRFQSTRNSDITLMIKYWEIYESKNYKEGQAVTPEQLYEFERLTSLARARAKIQNEFGLFKGEEKVRRFRKSKEEVEKEIQLSTKPDIPTINIYCDETGKNKNFAIVGSYWVLERSKNENLIRVMSEWKREKGLTVKNEFHFTEMKKHQYDLYVEFFNKVVEMGEMVSFQAIAFDMRENRRKIDDLLSDLHYQLVHMGIEHETATGRVSLPRSVNFTKDKEVGNDALTLVKIEQNLQLQFKVNYEDKLRLNLFGATESYASVQLQIADLFAGSLNRLLNDRGENYKDDFALHVFRSLGMDPENIFSSESDMVRLHLLQ</sequence>
<gene>
    <name evidence="1" type="ORF">FHS16_004566</name>
</gene>
<dbReference type="Pfam" id="PF12686">
    <property type="entry name" value="DUF3800"/>
    <property type="match status" value="1"/>
</dbReference>
<dbReference type="Proteomes" id="UP000518605">
    <property type="component" value="Unassembled WGS sequence"/>
</dbReference>
<organism evidence="1 2">
    <name type="scientific">Paenibacillus endophyticus</name>
    <dbReference type="NCBI Taxonomy" id="1294268"/>
    <lineage>
        <taxon>Bacteria</taxon>
        <taxon>Bacillati</taxon>
        <taxon>Bacillota</taxon>
        <taxon>Bacilli</taxon>
        <taxon>Bacillales</taxon>
        <taxon>Paenibacillaceae</taxon>
        <taxon>Paenibacillus</taxon>
    </lineage>
</organism>